<dbReference type="Proteomes" id="UP001153712">
    <property type="component" value="Unassembled WGS sequence"/>
</dbReference>
<name>A0A9P0DVE9_PHYSR</name>
<comment type="caution">
    <text evidence="1">The sequence shown here is derived from an EMBL/GenBank/DDBJ whole genome shotgun (WGS) entry which is preliminary data.</text>
</comment>
<keyword evidence="2" id="KW-1185">Reference proteome</keyword>
<accession>A0A9P0DVE9</accession>
<organism evidence="1 2">
    <name type="scientific">Phyllotreta striolata</name>
    <name type="common">Striped flea beetle</name>
    <name type="synonym">Crioceris striolata</name>
    <dbReference type="NCBI Taxonomy" id="444603"/>
    <lineage>
        <taxon>Eukaryota</taxon>
        <taxon>Metazoa</taxon>
        <taxon>Ecdysozoa</taxon>
        <taxon>Arthropoda</taxon>
        <taxon>Hexapoda</taxon>
        <taxon>Insecta</taxon>
        <taxon>Pterygota</taxon>
        <taxon>Neoptera</taxon>
        <taxon>Endopterygota</taxon>
        <taxon>Coleoptera</taxon>
        <taxon>Polyphaga</taxon>
        <taxon>Cucujiformia</taxon>
        <taxon>Chrysomeloidea</taxon>
        <taxon>Chrysomelidae</taxon>
        <taxon>Galerucinae</taxon>
        <taxon>Alticini</taxon>
        <taxon>Phyllotreta</taxon>
    </lineage>
</organism>
<evidence type="ECO:0000313" key="2">
    <source>
        <dbReference type="Proteomes" id="UP001153712"/>
    </source>
</evidence>
<sequence length="103" mass="12160">MNTKKPYERGFELDMTSNTVNLDNFESFLGILPVFFRFQDYYVFKMNTKKDSEAVSSFCNLYGLLQVSQDTWIAEFFALIDSFTSRSMSLRFFTTVYDELDPF</sequence>
<reference evidence="1" key="1">
    <citation type="submission" date="2022-01" db="EMBL/GenBank/DDBJ databases">
        <authorList>
            <person name="King R."/>
        </authorList>
    </citation>
    <scope>NUCLEOTIDE SEQUENCE</scope>
</reference>
<evidence type="ECO:0000313" key="1">
    <source>
        <dbReference type="EMBL" id="CAH1188743.1"/>
    </source>
</evidence>
<protein>
    <submittedName>
        <fullName evidence="1">Uncharacterized protein</fullName>
    </submittedName>
</protein>
<dbReference type="EMBL" id="CAKJVH030000001">
    <property type="protein sequence ID" value="CAH1188743.1"/>
    <property type="molecule type" value="Genomic_DNA"/>
</dbReference>
<dbReference type="AlphaFoldDB" id="A0A9P0DVE9"/>
<proteinExistence type="predicted"/>
<gene>
    <name evidence="1" type="ORF">PHYEVI_LOCUS11801</name>
</gene>